<evidence type="ECO:0000313" key="2">
    <source>
        <dbReference type="EMBL" id="GIX84134.1"/>
    </source>
</evidence>
<evidence type="ECO:0000256" key="1">
    <source>
        <dbReference type="SAM" id="MobiDB-lite"/>
    </source>
</evidence>
<name>A0AAV4NKX7_9ARAC</name>
<keyword evidence="3" id="KW-1185">Reference proteome</keyword>
<dbReference type="EMBL" id="BPLQ01001705">
    <property type="protein sequence ID" value="GIX84134.1"/>
    <property type="molecule type" value="Genomic_DNA"/>
</dbReference>
<dbReference type="Proteomes" id="UP001054837">
    <property type="component" value="Unassembled WGS sequence"/>
</dbReference>
<comment type="caution">
    <text evidence="2">The sequence shown here is derived from an EMBL/GenBank/DDBJ whole genome shotgun (WGS) entry which is preliminary data.</text>
</comment>
<dbReference type="AlphaFoldDB" id="A0AAV4NKX7"/>
<organism evidence="2 3">
    <name type="scientific">Caerostris darwini</name>
    <dbReference type="NCBI Taxonomy" id="1538125"/>
    <lineage>
        <taxon>Eukaryota</taxon>
        <taxon>Metazoa</taxon>
        <taxon>Ecdysozoa</taxon>
        <taxon>Arthropoda</taxon>
        <taxon>Chelicerata</taxon>
        <taxon>Arachnida</taxon>
        <taxon>Araneae</taxon>
        <taxon>Araneomorphae</taxon>
        <taxon>Entelegynae</taxon>
        <taxon>Araneoidea</taxon>
        <taxon>Araneidae</taxon>
        <taxon>Caerostris</taxon>
    </lineage>
</organism>
<reference evidence="2 3" key="1">
    <citation type="submission" date="2021-06" db="EMBL/GenBank/DDBJ databases">
        <title>Caerostris darwini draft genome.</title>
        <authorList>
            <person name="Kono N."/>
            <person name="Arakawa K."/>
        </authorList>
    </citation>
    <scope>NUCLEOTIDE SEQUENCE [LARGE SCALE GENOMIC DNA]</scope>
</reference>
<sequence>MGSRPPTVISKCHSFIVMPLESRLHEVDEGGQMTVALRIRRKVLVLKDRRPYPIYPNPIPGPPKSSVYLGGRCSPGPLMEQNGHRSMEDRLAR</sequence>
<feature type="region of interest" description="Disordered" evidence="1">
    <location>
        <begin position="72"/>
        <end position="93"/>
    </location>
</feature>
<protein>
    <submittedName>
        <fullName evidence="2">Uncharacterized protein</fullName>
    </submittedName>
</protein>
<accession>A0AAV4NKX7</accession>
<feature type="compositionally biased region" description="Basic and acidic residues" evidence="1">
    <location>
        <begin position="82"/>
        <end position="93"/>
    </location>
</feature>
<gene>
    <name evidence="2" type="ORF">CDAR_275731</name>
</gene>
<proteinExistence type="predicted"/>
<evidence type="ECO:0000313" key="3">
    <source>
        <dbReference type="Proteomes" id="UP001054837"/>
    </source>
</evidence>